<gene>
    <name evidence="1" type="ORF">GCM10023321_73380</name>
</gene>
<dbReference type="Proteomes" id="UP001428817">
    <property type="component" value="Unassembled WGS sequence"/>
</dbReference>
<comment type="caution">
    <text evidence="1">The sequence shown here is derived from an EMBL/GenBank/DDBJ whole genome shotgun (WGS) entry which is preliminary data.</text>
</comment>
<protein>
    <submittedName>
        <fullName evidence="1">Uncharacterized protein</fullName>
    </submittedName>
</protein>
<dbReference type="EMBL" id="BAABJP010000052">
    <property type="protein sequence ID" value="GAA5172872.1"/>
    <property type="molecule type" value="Genomic_DNA"/>
</dbReference>
<sequence>MAPSAAGAVRATATITVAATAGSSDRSHRAARLVGVVPDSRLPSPPPLLGGPRMMIQASTAMAAIVTILIGSDSAEA</sequence>
<reference evidence="2" key="1">
    <citation type="journal article" date="2019" name="Int. J. Syst. Evol. Microbiol.">
        <title>The Global Catalogue of Microorganisms (GCM) 10K type strain sequencing project: providing services to taxonomists for standard genome sequencing and annotation.</title>
        <authorList>
            <consortium name="The Broad Institute Genomics Platform"/>
            <consortium name="The Broad Institute Genome Sequencing Center for Infectious Disease"/>
            <person name="Wu L."/>
            <person name="Ma J."/>
        </authorList>
    </citation>
    <scope>NUCLEOTIDE SEQUENCE [LARGE SCALE GENOMIC DNA]</scope>
    <source>
        <strain evidence="2">JCM 18303</strain>
    </source>
</reference>
<name>A0ABP9R7Z1_9PSEU</name>
<accession>A0ABP9R7Z1</accession>
<evidence type="ECO:0000313" key="1">
    <source>
        <dbReference type="EMBL" id="GAA5172872.1"/>
    </source>
</evidence>
<proteinExistence type="predicted"/>
<organism evidence="1 2">
    <name type="scientific">Pseudonocardia eucalypti</name>
    <dbReference type="NCBI Taxonomy" id="648755"/>
    <lineage>
        <taxon>Bacteria</taxon>
        <taxon>Bacillati</taxon>
        <taxon>Actinomycetota</taxon>
        <taxon>Actinomycetes</taxon>
        <taxon>Pseudonocardiales</taxon>
        <taxon>Pseudonocardiaceae</taxon>
        <taxon>Pseudonocardia</taxon>
    </lineage>
</organism>
<keyword evidence="2" id="KW-1185">Reference proteome</keyword>
<evidence type="ECO:0000313" key="2">
    <source>
        <dbReference type="Proteomes" id="UP001428817"/>
    </source>
</evidence>